<name>A0A918LL87_STRGD</name>
<evidence type="ECO:0000313" key="2">
    <source>
        <dbReference type="EMBL" id="GGS69788.1"/>
    </source>
</evidence>
<dbReference type="EMBL" id="BMSL01000041">
    <property type="protein sequence ID" value="GGS69788.1"/>
    <property type="molecule type" value="Genomic_DNA"/>
</dbReference>
<gene>
    <name evidence="2" type="ORF">GCM10010238_67840</name>
</gene>
<evidence type="ECO:0000313" key="3">
    <source>
        <dbReference type="Proteomes" id="UP000653493"/>
    </source>
</evidence>
<feature type="region of interest" description="Disordered" evidence="1">
    <location>
        <begin position="218"/>
        <end position="237"/>
    </location>
</feature>
<keyword evidence="3" id="KW-1185">Reference proteome</keyword>
<accession>A0A918LL87</accession>
<proteinExistence type="predicted"/>
<feature type="region of interest" description="Disordered" evidence="1">
    <location>
        <begin position="53"/>
        <end position="93"/>
    </location>
</feature>
<organism evidence="2 3">
    <name type="scientific">Streptomyces griseoviridis</name>
    <dbReference type="NCBI Taxonomy" id="45398"/>
    <lineage>
        <taxon>Bacteria</taxon>
        <taxon>Bacillati</taxon>
        <taxon>Actinomycetota</taxon>
        <taxon>Actinomycetes</taxon>
        <taxon>Kitasatosporales</taxon>
        <taxon>Streptomycetaceae</taxon>
        <taxon>Streptomyces</taxon>
    </lineage>
</organism>
<sequence>MNDAVVALLGATVGALGSGGAAYLTGRMTRRQVREQLAAQRTHLEQQLAEQRRQFEEQTAEQRRQFEEQTAEQRRQFEEQTSEQYRQFEAQSRADHIRSRRDYRADAYKEFLKHASAVKSTLSPNGRITYVTDQALLVDSVRDMEAALGAVQVEGPRTVSEPAERMVLIARGAARNLSYESAMGCLEAGVATTFNSALISFTNACSAALNDESLPNMKPAEIRGRTGQFQRTLPHRD</sequence>
<dbReference type="Proteomes" id="UP000653493">
    <property type="component" value="Unassembled WGS sequence"/>
</dbReference>
<comment type="caution">
    <text evidence="2">The sequence shown here is derived from an EMBL/GenBank/DDBJ whole genome shotgun (WGS) entry which is preliminary data.</text>
</comment>
<feature type="compositionally biased region" description="Basic and acidic residues" evidence="1">
    <location>
        <begin position="53"/>
        <end position="78"/>
    </location>
</feature>
<protein>
    <submittedName>
        <fullName evidence="2">Uncharacterized protein</fullName>
    </submittedName>
</protein>
<reference evidence="2" key="2">
    <citation type="submission" date="2020-09" db="EMBL/GenBank/DDBJ databases">
        <authorList>
            <person name="Sun Q."/>
            <person name="Ohkuma M."/>
        </authorList>
    </citation>
    <scope>NUCLEOTIDE SEQUENCE</scope>
    <source>
        <strain evidence="2">JCM 4234</strain>
    </source>
</reference>
<reference evidence="2" key="1">
    <citation type="journal article" date="2014" name="Int. J. Syst. Evol. Microbiol.">
        <title>Complete genome sequence of Corynebacterium casei LMG S-19264T (=DSM 44701T), isolated from a smear-ripened cheese.</title>
        <authorList>
            <consortium name="US DOE Joint Genome Institute (JGI-PGF)"/>
            <person name="Walter F."/>
            <person name="Albersmeier A."/>
            <person name="Kalinowski J."/>
            <person name="Ruckert C."/>
        </authorList>
    </citation>
    <scope>NUCLEOTIDE SEQUENCE</scope>
    <source>
        <strain evidence="2">JCM 4234</strain>
    </source>
</reference>
<dbReference type="AlphaFoldDB" id="A0A918LL87"/>
<evidence type="ECO:0000256" key="1">
    <source>
        <dbReference type="SAM" id="MobiDB-lite"/>
    </source>
</evidence>